<gene>
    <name evidence="3" type="ORF">Tci_048352</name>
</gene>
<reference evidence="3" key="1">
    <citation type="journal article" date="2019" name="Sci. Rep.">
        <title>Draft genome of Tanacetum cinerariifolium, the natural source of mosquito coil.</title>
        <authorList>
            <person name="Yamashiro T."/>
            <person name="Shiraishi A."/>
            <person name="Satake H."/>
            <person name="Nakayama K."/>
        </authorList>
    </citation>
    <scope>NUCLEOTIDE SEQUENCE</scope>
</reference>
<dbReference type="EMBL" id="BKCJ010007267">
    <property type="protein sequence ID" value="GEU76374.1"/>
    <property type="molecule type" value="Genomic_DNA"/>
</dbReference>
<dbReference type="AlphaFoldDB" id="A0A6L2MVU5"/>
<evidence type="ECO:0000256" key="1">
    <source>
        <dbReference type="SAM" id="Coils"/>
    </source>
</evidence>
<evidence type="ECO:0000313" key="3">
    <source>
        <dbReference type="EMBL" id="GEU76374.1"/>
    </source>
</evidence>
<name>A0A6L2MVU5_TANCI</name>
<feature type="compositionally biased region" description="Low complexity" evidence="2">
    <location>
        <begin position="413"/>
        <end position="426"/>
    </location>
</feature>
<evidence type="ECO:0008006" key="4">
    <source>
        <dbReference type="Google" id="ProtNLM"/>
    </source>
</evidence>
<accession>A0A6L2MVU5</accession>
<feature type="compositionally biased region" description="Polar residues" evidence="2">
    <location>
        <begin position="386"/>
        <end position="395"/>
    </location>
</feature>
<protein>
    <recommendedName>
        <fullName evidence="4">Integrase, catalytic region, zinc finger, CCHC-type, peptidase aspartic, catalytic</fullName>
    </recommendedName>
</protein>
<feature type="region of interest" description="Disordered" evidence="2">
    <location>
        <begin position="383"/>
        <end position="448"/>
    </location>
</feature>
<organism evidence="3">
    <name type="scientific">Tanacetum cinerariifolium</name>
    <name type="common">Dalmatian daisy</name>
    <name type="synonym">Chrysanthemum cinerariifolium</name>
    <dbReference type="NCBI Taxonomy" id="118510"/>
    <lineage>
        <taxon>Eukaryota</taxon>
        <taxon>Viridiplantae</taxon>
        <taxon>Streptophyta</taxon>
        <taxon>Embryophyta</taxon>
        <taxon>Tracheophyta</taxon>
        <taxon>Spermatophyta</taxon>
        <taxon>Magnoliopsida</taxon>
        <taxon>eudicotyledons</taxon>
        <taxon>Gunneridae</taxon>
        <taxon>Pentapetalae</taxon>
        <taxon>asterids</taxon>
        <taxon>campanulids</taxon>
        <taxon>Asterales</taxon>
        <taxon>Asteraceae</taxon>
        <taxon>Asteroideae</taxon>
        <taxon>Anthemideae</taxon>
        <taxon>Anthemidinae</taxon>
        <taxon>Tanacetum</taxon>
    </lineage>
</organism>
<keyword evidence="1" id="KW-0175">Coiled coil</keyword>
<evidence type="ECO:0000256" key="2">
    <source>
        <dbReference type="SAM" id="MobiDB-lite"/>
    </source>
</evidence>
<feature type="compositionally biased region" description="Basic and acidic residues" evidence="2">
    <location>
        <begin position="396"/>
        <end position="407"/>
    </location>
</feature>
<proteinExistence type="predicted"/>
<feature type="coiled-coil region" evidence="1">
    <location>
        <begin position="143"/>
        <end position="170"/>
    </location>
</feature>
<sequence length="633" mass="72038">MEGLRSRHFKEDRLRGMQVVVLEVMLQLHGLIELGELLQHIRLRVILDEEHMEFLVDNGDTVTTGQASQEIPTLTVFQTDDLDTFDSDYDDAPSASAVLMAKISSYDSEEIASFENQIHLLKLQLNATVKSHKTLSTTVYVLKKESKAKENKYLEEIIDLEKKNKALDNVVYKMGQSTQTILVKDSLKQMKSHVIDFDNVVIVRTKVTSQNEGSWGFEHIRKAFEKDVKPFVHTLKEYFQIFDKGLIKEVTDMNEVFNQIETEVAIFFVEWKTFEIKEKELLIDNGRLLELIISQDLVHTAMNNLDAIADYQKMEQNYVDEYNECLELKAELSERMTWLTRLFIMNFLKDELLVYVSDTFPSSNKPSEKQIAVTPINKNKKVRFTEPSTSLSNTQKHVDSCKTKDSNKPLLPSKGVISSTSSSGSKPLGNTKKNRIAQPTSSNKKNKVEDLLRSVKSSLTKMNHVSEPVCNANVKHHVLNANSELIFATCNECMFDAIHDLCIPDYLNDVNVRAKPHSIKRKKEESVETYGDLMLLLFHRLPVSILGPSNHPLVPGLGLLYAHDQIALSAHQIPEHQLMTPRTISSGLMQNHASLKPYVPPTKNDWDMLFQSMFDKYFNHPPSVVPPVPPPAV</sequence>
<comment type="caution">
    <text evidence="3">The sequence shown here is derived from an EMBL/GenBank/DDBJ whole genome shotgun (WGS) entry which is preliminary data.</text>
</comment>